<gene>
    <name evidence="4" type="ORF">SAMN02745216_00429</name>
</gene>
<dbReference type="InterPro" id="IPR000979">
    <property type="entry name" value="Phosphodiesterase_MJ0936/Vps29"/>
</dbReference>
<keyword evidence="2" id="KW-0479">Metal-binding</keyword>
<evidence type="ECO:0000259" key="3">
    <source>
        <dbReference type="Pfam" id="PF12850"/>
    </source>
</evidence>
<name>A0A1M6DQ74_9BACT</name>
<proteinExistence type="inferred from homology"/>
<dbReference type="Gene3D" id="3.60.21.10">
    <property type="match status" value="1"/>
</dbReference>
<dbReference type="GO" id="GO:0016787">
    <property type="term" value="F:hydrolase activity"/>
    <property type="evidence" value="ECO:0007669"/>
    <property type="project" value="UniProtKB-UniRule"/>
</dbReference>
<accession>A0A1M6DQ74</accession>
<evidence type="ECO:0000313" key="4">
    <source>
        <dbReference type="EMBL" id="SHI75330.1"/>
    </source>
</evidence>
<dbReference type="InterPro" id="IPR024654">
    <property type="entry name" value="Calcineurin-like_PHP_lpxH"/>
</dbReference>
<dbReference type="RefSeq" id="WP_073472419.1">
    <property type="nucleotide sequence ID" value="NZ_FQZU01000002.1"/>
</dbReference>
<sequence length="162" mass="17531">MLIAVMSDSHDHILKMKEAAARIRGEGAEMVIHCGDIVAPFMLFELSKVSVPVHAVFGNNDGDHFLLMKVAAEVGNITFHGLFGKVDAGGDPVAFTHYREAADGLAGKQEYNVVCYGHTHAHHAEKIGKTLLINPGELMGMQGKSGFCLVETKTGEFREIVL</sequence>
<feature type="domain" description="Calcineurin-like phosphoesterase" evidence="3">
    <location>
        <begin position="1"/>
        <end position="154"/>
    </location>
</feature>
<dbReference type="GO" id="GO:0046872">
    <property type="term" value="F:metal ion binding"/>
    <property type="evidence" value="ECO:0007669"/>
    <property type="project" value="UniProtKB-KW"/>
</dbReference>
<keyword evidence="5" id="KW-1185">Reference proteome</keyword>
<dbReference type="Proteomes" id="UP000183994">
    <property type="component" value="Unassembled WGS sequence"/>
</dbReference>
<dbReference type="AlphaFoldDB" id="A0A1M6DQ74"/>
<dbReference type="STRING" id="1121393.SAMN02745216_00429"/>
<dbReference type="SUPFAM" id="SSF56300">
    <property type="entry name" value="Metallo-dependent phosphatases"/>
    <property type="match status" value="1"/>
</dbReference>
<dbReference type="Pfam" id="PF12850">
    <property type="entry name" value="Metallophos_2"/>
    <property type="match status" value="1"/>
</dbReference>
<organism evidence="4 5">
    <name type="scientific">Desulfatibacillum alkenivorans DSM 16219</name>
    <dbReference type="NCBI Taxonomy" id="1121393"/>
    <lineage>
        <taxon>Bacteria</taxon>
        <taxon>Pseudomonadati</taxon>
        <taxon>Thermodesulfobacteriota</taxon>
        <taxon>Desulfobacteria</taxon>
        <taxon>Desulfobacterales</taxon>
        <taxon>Desulfatibacillaceae</taxon>
        <taxon>Desulfatibacillum</taxon>
    </lineage>
</organism>
<dbReference type="EMBL" id="FQZU01000002">
    <property type="protein sequence ID" value="SHI75330.1"/>
    <property type="molecule type" value="Genomic_DNA"/>
</dbReference>
<evidence type="ECO:0000256" key="1">
    <source>
        <dbReference type="ARBA" id="ARBA00008950"/>
    </source>
</evidence>
<dbReference type="OrthoDB" id="9785951at2"/>
<protein>
    <recommendedName>
        <fullName evidence="2">Phosphoesterase</fullName>
        <ecNumber evidence="2">3.1.4.-</ecNumber>
    </recommendedName>
</protein>
<evidence type="ECO:0000313" key="5">
    <source>
        <dbReference type="Proteomes" id="UP000183994"/>
    </source>
</evidence>
<reference evidence="5" key="1">
    <citation type="submission" date="2016-11" db="EMBL/GenBank/DDBJ databases">
        <authorList>
            <person name="Varghese N."/>
            <person name="Submissions S."/>
        </authorList>
    </citation>
    <scope>NUCLEOTIDE SEQUENCE [LARGE SCALE GENOMIC DNA]</scope>
    <source>
        <strain evidence="5">DSM 16219</strain>
    </source>
</reference>
<dbReference type="NCBIfam" id="TIGR00040">
    <property type="entry name" value="yfcE"/>
    <property type="match status" value="1"/>
</dbReference>
<dbReference type="PANTHER" id="PTHR43165:SF1">
    <property type="entry name" value="PHOSPHODIESTERASE MJ0936"/>
    <property type="match status" value="1"/>
</dbReference>
<dbReference type="InterPro" id="IPR029052">
    <property type="entry name" value="Metallo-depent_PP-like"/>
</dbReference>
<dbReference type="InterPro" id="IPR053193">
    <property type="entry name" value="MetalloPDE_YfcE-like"/>
</dbReference>
<comment type="similarity">
    <text evidence="1 2">Belongs to the metallophosphoesterase superfamily. YfcE family.</text>
</comment>
<dbReference type="PANTHER" id="PTHR43165">
    <property type="entry name" value="METALLOPHOSPHOESTERASE"/>
    <property type="match status" value="1"/>
</dbReference>
<evidence type="ECO:0000256" key="2">
    <source>
        <dbReference type="RuleBase" id="RU362039"/>
    </source>
</evidence>
<comment type="cofactor">
    <cofactor evidence="2">
        <name>a divalent metal cation</name>
        <dbReference type="ChEBI" id="CHEBI:60240"/>
    </cofactor>
</comment>
<dbReference type="EC" id="3.1.4.-" evidence="2"/>